<keyword evidence="6" id="KW-1185">Reference proteome</keyword>
<proteinExistence type="inferred from homology"/>
<dbReference type="InterPro" id="IPR028081">
    <property type="entry name" value="Leu-bd"/>
</dbReference>
<protein>
    <submittedName>
        <fullName evidence="5">Branched-chain amino acid transport system substrate-binding protein</fullName>
    </submittedName>
</protein>
<evidence type="ECO:0000256" key="2">
    <source>
        <dbReference type="ARBA" id="ARBA00022729"/>
    </source>
</evidence>
<dbReference type="AlphaFoldDB" id="A0A7W8M8K7"/>
<dbReference type="InterPro" id="IPR028082">
    <property type="entry name" value="Peripla_BP_I"/>
</dbReference>
<dbReference type="RefSeq" id="WP_183966409.1">
    <property type="nucleotide sequence ID" value="NZ_BAABEW010000001.1"/>
</dbReference>
<comment type="similarity">
    <text evidence="1">Belongs to the leucine-binding protein family.</text>
</comment>
<evidence type="ECO:0000313" key="5">
    <source>
        <dbReference type="EMBL" id="MBB5271752.1"/>
    </source>
</evidence>
<organism evidence="5 6">
    <name type="scientific">Quisquiliibacterium transsilvanicum</name>
    <dbReference type="NCBI Taxonomy" id="1549638"/>
    <lineage>
        <taxon>Bacteria</taxon>
        <taxon>Pseudomonadati</taxon>
        <taxon>Pseudomonadota</taxon>
        <taxon>Betaproteobacteria</taxon>
        <taxon>Burkholderiales</taxon>
        <taxon>Burkholderiaceae</taxon>
        <taxon>Quisquiliibacterium</taxon>
    </lineage>
</organism>
<dbReference type="Pfam" id="PF13458">
    <property type="entry name" value="Peripla_BP_6"/>
    <property type="match status" value="1"/>
</dbReference>
<dbReference type="Gene3D" id="3.40.50.2300">
    <property type="match status" value="2"/>
</dbReference>
<evidence type="ECO:0000259" key="4">
    <source>
        <dbReference type="Pfam" id="PF13458"/>
    </source>
</evidence>
<dbReference type="PANTHER" id="PTHR30483:SF6">
    <property type="entry name" value="PERIPLASMIC BINDING PROTEIN OF ABC TRANSPORTER FOR NATURAL AMINO ACIDS"/>
    <property type="match status" value="1"/>
</dbReference>
<gene>
    <name evidence="5" type="ORF">HNQ70_001762</name>
</gene>
<dbReference type="Proteomes" id="UP000532440">
    <property type="component" value="Unassembled WGS sequence"/>
</dbReference>
<evidence type="ECO:0000313" key="6">
    <source>
        <dbReference type="Proteomes" id="UP000532440"/>
    </source>
</evidence>
<sequence length="405" mass="42916">MKRKLSSILVASALAAAAGAAQAQISDGVVKIGVLNDMSGLYADITGPGSLLAAKMAVEDFQKTSKAGLKIEVVSADHQNKPDVGSTIARQWYDADKVDAIFDVPTSSVGLAVSQVTRDKGKAFVNSGSASADLTGKACSPNTVHWLYDTWMLANGTGTAVVKTGGDTWFFLTADYAFGHALERDTSAVVTKNGGKIVGGVRHPLNTQDFSSFLLQAQASKAKVIGLANAGGDTINSIKQAAEFGITKGGQSLAGLLVFLPDVHGLGLDKAQGLMVTETFYWDLNDQTRAWSKRFGAQHGGKMPSMVHAGVYASVLHYLKAVEAGKTDDGTKTIAKMKELPTDDPLFGKGTIRADGRKLHPAYLFQVKKPSESKGPYDYYTLKATIPADQAFRPIDQGDCPLVKK</sequence>
<name>A0A7W8M8K7_9BURK</name>
<evidence type="ECO:0000256" key="3">
    <source>
        <dbReference type="SAM" id="SignalP"/>
    </source>
</evidence>
<reference evidence="5 6" key="1">
    <citation type="submission" date="2020-08" db="EMBL/GenBank/DDBJ databases">
        <title>Genomic Encyclopedia of Type Strains, Phase IV (KMG-IV): sequencing the most valuable type-strain genomes for metagenomic binning, comparative biology and taxonomic classification.</title>
        <authorList>
            <person name="Goeker M."/>
        </authorList>
    </citation>
    <scope>NUCLEOTIDE SEQUENCE [LARGE SCALE GENOMIC DNA]</scope>
    <source>
        <strain evidence="5 6">DSM 29781</strain>
    </source>
</reference>
<accession>A0A7W8M8K7</accession>
<dbReference type="PANTHER" id="PTHR30483">
    <property type="entry name" value="LEUCINE-SPECIFIC-BINDING PROTEIN"/>
    <property type="match status" value="1"/>
</dbReference>
<dbReference type="InterPro" id="IPR051010">
    <property type="entry name" value="BCAA_transport"/>
</dbReference>
<evidence type="ECO:0000256" key="1">
    <source>
        <dbReference type="ARBA" id="ARBA00010062"/>
    </source>
</evidence>
<dbReference type="SUPFAM" id="SSF53822">
    <property type="entry name" value="Periplasmic binding protein-like I"/>
    <property type="match status" value="1"/>
</dbReference>
<dbReference type="CDD" id="cd06327">
    <property type="entry name" value="PBP1_SBP-like"/>
    <property type="match status" value="1"/>
</dbReference>
<dbReference type="EMBL" id="JACHGB010000003">
    <property type="protein sequence ID" value="MBB5271752.1"/>
    <property type="molecule type" value="Genomic_DNA"/>
</dbReference>
<keyword evidence="2 3" id="KW-0732">Signal</keyword>
<comment type="caution">
    <text evidence="5">The sequence shown here is derived from an EMBL/GenBank/DDBJ whole genome shotgun (WGS) entry which is preliminary data.</text>
</comment>
<feature type="domain" description="Leucine-binding protein" evidence="4">
    <location>
        <begin position="30"/>
        <end position="368"/>
    </location>
</feature>
<feature type="signal peptide" evidence="3">
    <location>
        <begin position="1"/>
        <end position="23"/>
    </location>
</feature>
<feature type="chain" id="PRO_5031288675" evidence="3">
    <location>
        <begin position="24"/>
        <end position="405"/>
    </location>
</feature>